<dbReference type="Gene3D" id="2.40.50.140">
    <property type="entry name" value="Nucleic acid-binding proteins"/>
    <property type="match status" value="2"/>
</dbReference>
<dbReference type="Pfam" id="PF21191">
    <property type="entry name" value="CvfB_1st"/>
    <property type="match status" value="1"/>
</dbReference>
<dbReference type="PROSITE" id="PS50126">
    <property type="entry name" value="S1"/>
    <property type="match status" value="1"/>
</dbReference>
<sequence>MEISEMYGQVLSGTVTDLNKDEAFVQIEGYTFALDLNELTEVPELGDEISGFLYENQAHKNKMTTVMPKVTAGVWDFAEITDVRTDLGAFVNVGLDDKDFVVSLDDLPLEHNEWPKKGDQVLVKLDVDHKGRLWGKLADIELYTQIARSPDAELKALMNNDEDGTIIAIRETGSFVMTESYYMGFIHRNEQSQPLHIGQHVKARVIGSSHRRLNLSMKPRAYEEITPDAQMIVAVLEHSADKKMPYTDKSNPDDIQEYFGISKGSFKRALGNLMKQRKIEQKDGYTYLK</sequence>
<dbReference type="Pfam" id="PF13509">
    <property type="entry name" value="S1_2"/>
    <property type="match status" value="1"/>
</dbReference>
<dbReference type="RefSeq" id="WP_057881350.1">
    <property type="nucleotide sequence ID" value="NZ_JQCF01000023.1"/>
</dbReference>
<comment type="caution">
    <text evidence="3">The sequence shown here is derived from an EMBL/GenBank/DDBJ whole genome shotgun (WGS) entry which is preliminary data.</text>
</comment>
<dbReference type="Gene3D" id="1.10.10.10">
    <property type="entry name" value="Winged helix-like DNA-binding domain superfamily/Winged helix DNA-binding domain"/>
    <property type="match status" value="1"/>
</dbReference>
<comment type="similarity">
    <text evidence="1">Belongs to the CvfB family.</text>
</comment>
<dbReference type="Pfam" id="PF21543">
    <property type="entry name" value="CvfB_2nd"/>
    <property type="match status" value="1"/>
</dbReference>
<dbReference type="InterPro" id="IPR048587">
    <property type="entry name" value="CvfB_S1_3rd"/>
</dbReference>
<dbReference type="AlphaFoldDB" id="A0A0R2LHK6"/>
<dbReference type="Gene3D" id="2.40.50.330">
    <property type="match status" value="1"/>
</dbReference>
<dbReference type="PATRIC" id="fig|993692.3.peg.1189"/>
<dbReference type="GO" id="GO:0003676">
    <property type="term" value="F:nucleic acid binding"/>
    <property type="evidence" value="ECO:0007669"/>
    <property type="project" value="InterPro"/>
</dbReference>
<dbReference type="InterPro" id="IPR048588">
    <property type="entry name" value="CvfB_S1_2nd"/>
</dbReference>
<dbReference type="InterPro" id="IPR014464">
    <property type="entry name" value="CvfB_fam"/>
</dbReference>
<dbReference type="Proteomes" id="UP000051006">
    <property type="component" value="Unassembled WGS sequence"/>
</dbReference>
<dbReference type="PANTHER" id="PTHR37296">
    <property type="entry name" value="CONSERVED VIRULENCE FACTOR B"/>
    <property type="match status" value="1"/>
</dbReference>
<proteinExistence type="inferred from homology"/>
<dbReference type="OrthoDB" id="9801597at2"/>
<dbReference type="InterPro" id="IPR003029">
    <property type="entry name" value="S1_domain"/>
</dbReference>
<dbReference type="SMART" id="SM00316">
    <property type="entry name" value="S1"/>
    <property type="match status" value="2"/>
</dbReference>
<dbReference type="InterPro" id="IPR039566">
    <property type="entry name" value="CvfB_S1_st"/>
</dbReference>
<dbReference type="STRING" id="993692.IV57_GL001172"/>
<gene>
    <name evidence="3" type="ORF">IV57_GL001172</name>
</gene>
<evidence type="ECO:0000256" key="1">
    <source>
        <dbReference type="PIRNR" id="PIRNR012524"/>
    </source>
</evidence>
<dbReference type="InterPro" id="IPR040764">
    <property type="entry name" value="CvfB_WH"/>
</dbReference>
<protein>
    <submittedName>
        <fullName evidence="3">RNA-binding protein</fullName>
    </submittedName>
</protein>
<keyword evidence="4" id="KW-1185">Reference proteome</keyword>
<evidence type="ECO:0000313" key="4">
    <source>
        <dbReference type="Proteomes" id="UP000051006"/>
    </source>
</evidence>
<dbReference type="PANTHER" id="PTHR37296:SF1">
    <property type="entry name" value="CONSERVED VIRULENCE FACTOR B"/>
    <property type="match status" value="1"/>
</dbReference>
<dbReference type="InterPro" id="IPR036388">
    <property type="entry name" value="WH-like_DNA-bd_sf"/>
</dbReference>
<evidence type="ECO:0000259" key="2">
    <source>
        <dbReference type="PROSITE" id="PS50126"/>
    </source>
</evidence>
<organism evidence="3 4">
    <name type="scientific">Companilactobacillus kimchiensis</name>
    <dbReference type="NCBI Taxonomy" id="993692"/>
    <lineage>
        <taxon>Bacteria</taxon>
        <taxon>Bacillati</taxon>
        <taxon>Bacillota</taxon>
        <taxon>Bacilli</taxon>
        <taxon>Lactobacillales</taxon>
        <taxon>Lactobacillaceae</taxon>
        <taxon>Companilactobacillus</taxon>
    </lineage>
</organism>
<reference evidence="3 4" key="1">
    <citation type="journal article" date="2015" name="Genome Announc.">
        <title>Expanding the biotechnology potential of lactobacilli through comparative genomics of 213 strains and associated genera.</title>
        <authorList>
            <person name="Sun Z."/>
            <person name="Harris H.M."/>
            <person name="McCann A."/>
            <person name="Guo C."/>
            <person name="Argimon S."/>
            <person name="Zhang W."/>
            <person name="Yang X."/>
            <person name="Jeffery I.B."/>
            <person name="Cooney J.C."/>
            <person name="Kagawa T.F."/>
            <person name="Liu W."/>
            <person name="Song Y."/>
            <person name="Salvetti E."/>
            <person name="Wrobel A."/>
            <person name="Rasinkangas P."/>
            <person name="Parkhill J."/>
            <person name="Rea M.C."/>
            <person name="O'Sullivan O."/>
            <person name="Ritari J."/>
            <person name="Douillard F.P."/>
            <person name="Paul Ross R."/>
            <person name="Yang R."/>
            <person name="Briner A.E."/>
            <person name="Felis G.E."/>
            <person name="de Vos W.M."/>
            <person name="Barrangou R."/>
            <person name="Klaenhammer T.R."/>
            <person name="Caufield P.W."/>
            <person name="Cui Y."/>
            <person name="Zhang H."/>
            <person name="O'Toole P.W."/>
        </authorList>
    </citation>
    <scope>NUCLEOTIDE SEQUENCE [LARGE SCALE GENOMIC DNA]</scope>
    <source>
        <strain evidence="3 4">DSM 24716</strain>
    </source>
</reference>
<dbReference type="Pfam" id="PF17783">
    <property type="entry name" value="WHD_CvfB"/>
    <property type="match status" value="1"/>
</dbReference>
<dbReference type="PIRSF" id="PIRSF012524">
    <property type="entry name" value="YitL_S1"/>
    <property type="match status" value="1"/>
</dbReference>
<evidence type="ECO:0000313" key="3">
    <source>
        <dbReference type="EMBL" id="KRN98343.1"/>
    </source>
</evidence>
<accession>A0A0R2LHK6</accession>
<dbReference type="EMBL" id="JQCF01000023">
    <property type="protein sequence ID" value="KRN98343.1"/>
    <property type="molecule type" value="Genomic_DNA"/>
</dbReference>
<name>A0A0R2LHK6_9LACO</name>
<dbReference type="InterPro" id="IPR012340">
    <property type="entry name" value="NA-bd_OB-fold"/>
</dbReference>
<feature type="domain" description="S1 motif" evidence="2">
    <location>
        <begin position="159"/>
        <end position="218"/>
    </location>
</feature>
<dbReference type="SUPFAM" id="SSF50249">
    <property type="entry name" value="Nucleic acid-binding proteins"/>
    <property type="match status" value="1"/>
</dbReference>